<dbReference type="Pfam" id="PF05910">
    <property type="entry name" value="DUF868"/>
    <property type="match status" value="1"/>
</dbReference>
<dbReference type="Proteomes" id="UP000594263">
    <property type="component" value="Unplaced"/>
</dbReference>
<dbReference type="PANTHER" id="PTHR31972:SF16">
    <property type="entry name" value="FAMILY PROTEIN, PUTATIVE (DUF868)-RELATED"/>
    <property type="match status" value="1"/>
</dbReference>
<evidence type="ECO:0000313" key="2">
    <source>
        <dbReference type="Proteomes" id="UP000594263"/>
    </source>
</evidence>
<dbReference type="OMA" id="ILIEYCN"/>
<reference evidence="1" key="1">
    <citation type="submission" date="2021-01" db="UniProtKB">
        <authorList>
            <consortium name="EnsemblPlants"/>
        </authorList>
    </citation>
    <scope>IDENTIFICATION</scope>
</reference>
<dbReference type="EnsemblPlants" id="Kaladp0098s0233.1.v1.1">
    <property type="protein sequence ID" value="Kaladp0098s0233.1.v1.1.CDS.1"/>
    <property type="gene ID" value="Kaladp0098s0233.v1.1"/>
</dbReference>
<sequence length="295" mass="33515">MKSVATCYSEHAVKISDSYCSGPKPYLSQNLIPSVLNSVTCVYRSRLRNEDDQVLTSLTWTNSLMGRGFDIQIVHKSCAGSDHLRKSKGSNTIAFHQTSSSIFEVKWDLSGAEYENGPEPGRNFYVMVSMNSKPILLLGDYEEHGMNPGYATFLPVSRTESFSGSAEYSTKAQFCHTGIPHDIVIKCGREEDGLKDPILSVSVDRKRVVIMKKLQWNFRGNQCIFVDGIVVDMMWDVHDWFFNTVSGRSSFLFRTRSGFDSRLLWLEKDKSLKEKEEDNKPEFSLLVTACRRHPH</sequence>
<evidence type="ECO:0000313" key="1">
    <source>
        <dbReference type="EnsemblPlants" id="Kaladp0098s0233.1.v1.1.CDS.1"/>
    </source>
</evidence>
<dbReference type="AlphaFoldDB" id="A0A7N0V2Q3"/>
<protein>
    <recommendedName>
        <fullName evidence="3">DUF868 domain-containing protein</fullName>
    </recommendedName>
</protein>
<dbReference type="InterPro" id="IPR008586">
    <property type="entry name" value="DUF868_pln"/>
</dbReference>
<keyword evidence="2" id="KW-1185">Reference proteome</keyword>
<evidence type="ECO:0008006" key="3">
    <source>
        <dbReference type="Google" id="ProtNLM"/>
    </source>
</evidence>
<proteinExistence type="predicted"/>
<dbReference type="Gramene" id="Kaladp0098s0233.1.v1.1">
    <property type="protein sequence ID" value="Kaladp0098s0233.1.v1.1.CDS.1"/>
    <property type="gene ID" value="Kaladp0098s0233.v1.1"/>
</dbReference>
<accession>A0A7N0V2Q3</accession>
<dbReference type="PANTHER" id="PTHR31972">
    <property type="entry name" value="EXPRESSED PROTEIN"/>
    <property type="match status" value="1"/>
</dbReference>
<organism evidence="1 2">
    <name type="scientific">Kalanchoe fedtschenkoi</name>
    <name type="common">Lavender scallops</name>
    <name type="synonym">South American air plant</name>
    <dbReference type="NCBI Taxonomy" id="63787"/>
    <lineage>
        <taxon>Eukaryota</taxon>
        <taxon>Viridiplantae</taxon>
        <taxon>Streptophyta</taxon>
        <taxon>Embryophyta</taxon>
        <taxon>Tracheophyta</taxon>
        <taxon>Spermatophyta</taxon>
        <taxon>Magnoliopsida</taxon>
        <taxon>eudicotyledons</taxon>
        <taxon>Gunneridae</taxon>
        <taxon>Pentapetalae</taxon>
        <taxon>Saxifragales</taxon>
        <taxon>Crassulaceae</taxon>
        <taxon>Kalanchoe</taxon>
    </lineage>
</organism>
<name>A0A7N0V2Q3_KALFE</name>